<feature type="domain" description="XdhC Rossmann" evidence="2">
    <location>
        <begin position="109"/>
        <end position="245"/>
    </location>
</feature>
<dbReference type="InterPro" id="IPR027051">
    <property type="entry name" value="XdhC_Rossmann_dom"/>
</dbReference>
<evidence type="ECO:0000259" key="2">
    <source>
        <dbReference type="Pfam" id="PF13478"/>
    </source>
</evidence>
<organism evidence="3">
    <name type="scientific">uncultured organism</name>
    <dbReference type="NCBI Taxonomy" id="155900"/>
    <lineage>
        <taxon>unclassified sequences</taxon>
        <taxon>environmental samples</taxon>
    </lineage>
</organism>
<dbReference type="PANTHER" id="PTHR30388:SF6">
    <property type="entry name" value="XANTHINE DEHYDROGENASE SUBUNIT A-RELATED"/>
    <property type="match status" value="1"/>
</dbReference>
<evidence type="ECO:0000259" key="1">
    <source>
        <dbReference type="Pfam" id="PF02625"/>
    </source>
</evidence>
<gene>
    <name evidence="3" type="ORF">KBTEX_02022</name>
</gene>
<reference evidence="3" key="1">
    <citation type="submission" date="2019-06" db="EMBL/GenBank/DDBJ databases">
        <authorList>
            <person name="Murdoch R.W."/>
            <person name="Fathepure B."/>
        </authorList>
    </citation>
    <scope>NUCLEOTIDE SEQUENCE</scope>
</reference>
<dbReference type="Pfam" id="PF13478">
    <property type="entry name" value="XdhC_C"/>
    <property type="match status" value="1"/>
</dbReference>
<feature type="domain" description="XdhC- CoxI" evidence="1">
    <location>
        <begin position="13"/>
        <end position="79"/>
    </location>
</feature>
<dbReference type="PANTHER" id="PTHR30388">
    <property type="entry name" value="ALDEHYDE OXIDOREDUCTASE MOLYBDENUM COFACTOR ASSEMBLY PROTEIN"/>
    <property type="match status" value="1"/>
</dbReference>
<protein>
    <recommendedName>
        <fullName evidence="4">Xanthine dehydrogenase subunit A</fullName>
    </recommendedName>
</protein>
<dbReference type="Gene3D" id="3.40.50.720">
    <property type="entry name" value="NAD(P)-binding Rossmann-like Domain"/>
    <property type="match status" value="1"/>
</dbReference>
<evidence type="ECO:0000313" key="3">
    <source>
        <dbReference type="EMBL" id="QEA05698.1"/>
    </source>
</evidence>
<accession>A0A5B8RCP8</accession>
<dbReference type="Pfam" id="PF02625">
    <property type="entry name" value="XdhC_CoxI"/>
    <property type="match status" value="1"/>
</dbReference>
<proteinExistence type="predicted"/>
<name>A0A5B8RCP8_9ZZZZ</name>
<dbReference type="EMBL" id="MN079108">
    <property type="protein sequence ID" value="QEA05698.1"/>
    <property type="molecule type" value="Genomic_DNA"/>
</dbReference>
<dbReference type="InterPro" id="IPR052698">
    <property type="entry name" value="MoCofactor_Util/Proc"/>
</dbReference>
<sequence>MSDDWLEILRELRERGVGHALATVIETRGSASAKTGSKAVIDAEGRLLHGWVGGGCAESTVCQTAVAALREGEGRVVDVNLDDEVLGVGMPCGGHMRVFVEPVLPRPGLWIVGHGRVAETLCAFGDRLGLAVRVSDPGATAEHFPEAAERITDDAGYQRLRPAPGDFVVIATQHKGDHLSLDRVLESDAGYIALIASRKRAGLVMDYLRERGRGEEDIARVRSPAGLDIGARTPEEIALSVIAEIVQHRRGGSGESLASP</sequence>
<dbReference type="AlphaFoldDB" id="A0A5B8RCP8"/>
<evidence type="ECO:0008006" key="4">
    <source>
        <dbReference type="Google" id="ProtNLM"/>
    </source>
</evidence>
<dbReference type="InterPro" id="IPR003777">
    <property type="entry name" value="XdhC_CoxI"/>
</dbReference>